<feature type="domain" description="RNA-binding S4" evidence="6">
    <location>
        <begin position="2"/>
        <end position="59"/>
    </location>
</feature>
<dbReference type="CDD" id="cd00165">
    <property type="entry name" value="S4"/>
    <property type="match status" value="1"/>
</dbReference>
<evidence type="ECO:0000256" key="3">
    <source>
        <dbReference type="ARBA" id="ARBA00023235"/>
    </source>
</evidence>
<evidence type="ECO:0000259" key="6">
    <source>
        <dbReference type="SMART" id="SM00363"/>
    </source>
</evidence>
<evidence type="ECO:0000256" key="5">
    <source>
        <dbReference type="RuleBase" id="RU003887"/>
    </source>
</evidence>
<dbReference type="PROSITE" id="PS01149">
    <property type="entry name" value="PSI_RSU"/>
    <property type="match status" value="1"/>
</dbReference>
<dbReference type="InterPro" id="IPR018496">
    <property type="entry name" value="PsdUridine_synth_RsuA/RluB_CS"/>
</dbReference>
<dbReference type="NCBIfam" id="TIGR00093">
    <property type="entry name" value="pseudouridine synthase"/>
    <property type="match status" value="1"/>
</dbReference>
<dbReference type="Pfam" id="PF01479">
    <property type="entry name" value="S4"/>
    <property type="match status" value="1"/>
</dbReference>
<dbReference type="GO" id="GO:0120159">
    <property type="term" value="F:rRNA pseudouridine synthase activity"/>
    <property type="evidence" value="ECO:0007669"/>
    <property type="project" value="UniProtKB-ARBA"/>
</dbReference>
<proteinExistence type="inferred from homology"/>
<dbReference type="SMART" id="SM00363">
    <property type="entry name" value="S4"/>
    <property type="match status" value="1"/>
</dbReference>
<dbReference type="InterPro" id="IPR002942">
    <property type="entry name" value="S4_RNA-bd"/>
</dbReference>
<dbReference type="EC" id="5.4.99.-" evidence="5"/>
<evidence type="ECO:0000256" key="1">
    <source>
        <dbReference type="ARBA" id="ARBA00008348"/>
    </source>
</evidence>
<dbReference type="Pfam" id="PF00849">
    <property type="entry name" value="PseudoU_synth_2"/>
    <property type="match status" value="1"/>
</dbReference>
<dbReference type="InterPro" id="IPR006145">
    <property type="entry name" value="PsdUridine_synth_RsuA/RluA"/>
</dbReference>
<dbReference type="FunFam" id="3.30.70.1560:FF:000001">
    <property type="entry name" value="Pseudouridine synthase"/>
    <property type="match status" value="1"/>
</dbReference>
<evidence type="ECO:0000313" key="7">
    <source>
        <dbReference type="EMBL" id="AGM25972.1"/>
    </source>
</evidence>
<evidence type="ECO:0000256" key="4">
    <source>
        <dbReference type="PROSITE-ProRule" id="PRU00182"/>
    </source>
</evidence>
<reference evidence="7 8" key="1">
    <citation type="journal article" date="2013" name="Genome Biol. Evol.">
        <title>Complete genomes of two dipteran-associated spiroplasmas provided insights into the origin, dynamics, and impacts of viral invasion in spiroplasma.</title>
        <authorList>
            <person name="Ku C."/>
            <person name="Lo W.S."/>
            <person name="Chen L.L."/>
            <person name="Kuo C.H."/>
        </authorList>
    </citation>
    <scope>NUCLEOTIDE SEQUENCE [LARGE SCALE GENOMIC DNA]</scope>
    <source>
        <strain evidence="7">EA-1</strain>
    </source>
</reference>
<dbReference type="HOGENOM" id="CLU_024979_1_2_14"/>
<dbReference type="PANTHER" id="PTHR47683:SF2">
    <property type="entry name" value="RNA-BINDING S4 DOMAIN-CONTAINING PROTEIN"/>
    <property type="match status" value="1"/>
</dbReference>
<protein>
    <recommendedName>
        <fullName evidence="5">Pseudouridine synthase</fullName>
        <ecNumber evidence="5">5.4.99.-</ecNumber>
    </recommendedName>
</protein>
<dbReference type="PROSITE" id="PS50889">
    <property type="entry name" value="S4"/>
    <property type="match status" value="1"/>
</dbReference>
<dbReference type="CDD" id="cd02870">
    <property type="entry name" value="PseudoU_synth_RsuA_like"/>
    <property type="match status" value="1"/>
</dbReference>
<dbReference type="OrthoDB" id="9807213at2"/>
<dbReference type="InterPro" id="IPR020103">
    <property type="entry name" value="PsdUridine_synth_cat_dom_sf"/>
</dbReference>
<dbReference type="PATRIC" id="fig|1276229.3.peg.375"/>
<dbReference type="FunFam" id="3.10.290.10:FF:000003">
    <property type="entry name" value="Pseudouridine synthase"/>
    <property type="match status" value="1"/>
</dbReference>
<organism evidence="7 8">
    <name type="scientific">Spiroplasma syrphidicola EA-1</name>
    <dbReference type="NCBI Taxonomy" id="1276229"/>
    <lineage>
        <taxon>Bacteria</taxon>
        <taxon>Bacillati</taxon>
        <taxon>Mycoplasmatota</taxon>
        <taxon>Mollicutes</taxon>
        <taxon>Entomoplasmatales</taxon>
        <taxon>Spiroplasmataceae</taxon>
        <taxon>Spiroplasma</taxon>
    </lineage>
</organism>
<dbReference type="SUPFAM" id="SSF55120">
    <property type="entry name" value="Pseudouridine synthase"/>
    <property type="match status" value="1"/>
</dbReference>
<dbReference type="InterPro" id="IPR036986">
    <property type="entry name" value="S4_RNA-bd_sf"/>
</dbReference>
<dbReference type="SUPFAM" id="SSF55174">
    <property type="entry name" value="Alpha-L RNA-binding motif"/>
    <property type="match status" value="1"/>
</dbReference>
<evidence type="ECO:0000313" key="8">
    <source>
        <dbReference type="Proteomes" id="UP000013963"/>
    </source>
</evidence>
<comment type="similarity">
    <text evidence="1 5">Belongs to the pseudouridine synthase RsuA family.</text>
</comment>
<evidence type="ECO:0000256" key="2">
    <source>
        <dbReference type="ARBA" id="ARBA00022884"/>
    </source>
</evidence>
<dbReference type="Proteomes" id="UP000013963">
    <property type="component" value="Chromosome"/>
</dbReference>
<dbReference type="InterPro" id="IPR000748">
    <property type="entry name" value="PsdUridine_synth_RsuA/RluB/E/F"/>
</dbReference>
<keyword evidence="2 4" id="KW-0694">RNA-binding</keyword>
<dbReference type="KEGG" id="ssyr:SSYRP_v1c03780"/>
<dbReference type="Gene3D" id="3.10.290.10">
    <property type="entry name" value="RNA-binding S4 domain"/>
    <property type="match status" value="1"/>
</dbReference>
<dbReference type="InterPro" id="IPR050343">
    <property type="entry name" value="RsuA_PseudoU_synthase"/>
</dbReference>
<dbReference type="STRING" id="1276229.SSYRP_v1c03780"/>
<accession>R4U3I7</accession>
<keyword evidence="3 5" id="KW-0413">Isomerase</keyword>
<dbReference type="GO" id="GO:0005829">
    <property type="term" value="C:cytosol"/>
    <property type="evidence" value="ECO:0007669"/>
    <property type="project" value="UniProtKB-ARBA"/>
</dbReference>
<dbReference type="eggNOG" id="COG1187">
    <property type="taxonomic scope" value="Bacteria"/>
</dbReference>
<dbReference type="EMBL" id="CP005078">
    <property type="protein sequence ID" value="AGM25972.1"/>
    <property type="molecule type" value="Genomic_DNA"/>
</dbReference>
<dbReference type="InterPro" id="IPR042092">
    <property type="entry name" value="PsdUridine_s_RsuA/RluB/E/F_cat"/>
</dbReference>
<dbReference type="AlphaFoldDB" id="R4U3I7"/>
<dbReference type="Gene3D" id="3.30.70.1560">
    <property type="entry name" value="Alpha-L RNA-binding motif"/>
    <property type="match status" value="1"/>
</dbReference>
<dbReference type="InterPro" id="IPR020094">
    <property type="entry name" value="TruA/RsuA/RluB/E/F_N"/>
</dbReference>
<gene>
    <name evidence="7" type="primary">rluB</name>
    <name evidence="7" type="ORF">SSYRP_v1c03780</name>
</gene>
<sequence length="249" mass="27784">MERLQKVIANSGYCSRRKAEELIAAGKVTVNGVVISELGTKVGPHDKIAINNKPLQNINREKVYIMLNKPRNCVSTMSDPQHRRTVLSYIQGIPQRIYPVGRLDYDTSGLLLLTNDGEFANIITHPSHVVNKTYHVLINGAISKTELQQLARGVEIEPGIISSPATAKLLNYADKTNNAVISLTIHEGKKHQVKRMIAAVGKEVLKLKRVAISFLELDETLRPGEWRHLKPKEVKRFFGVGVIAKQKNN</sequence>
<dbReference type="Gene3D" id="3.30.70.580">
    <property type="entry name" value="Pseudouridine synthase I, catalytic domain, N-terminal subdomain"/>
    <property type="match status" value="1"/>
</dbReference>
<dbReference type="GO" id="GO:0003723">
    <property type="term" value="F:RNA binding"/>
    <property type="evidence" value="ECO:0007669"/>
    <property type="project" value="UniProtKB-KW"/>
</dbReference>
<keyword evidence="8" id="KW-1185">Reference proteome</keyword>
<name>R4U3I7_9MOLU</name>
<dbReference type="GO" id="GO:0000455">
    <property type="term" value="P:enzyme-directed rRNA pseudouridine synthesis"/>
    <property type="evidence" value="ECO:0007669"/>
    <property type="project" value="UniProtKB-ARBA"/>
</dbReference>
<dbReference type="PANTHER" id="PTHR47683">
    <property type="entry name" value="PSEUDOURIDINE SYNTHASE FAMILY PROTEIN-RELATED"/>
    <property type="match status" value="1"/>
</dbReference>
<dbReference type="RefSeq" id="WP_016340620.1">
    <property type="nucleotide sequence ID" value="NC_021284.1"/>
</dbReference>